<reference evidence="11 12" key="1">
    <citation type="journal article" date="2015" name="Int. J. Syst. Evol. Microbiol.">
        <title>Thermococcus eurythermalis sp. nov., a conditional piezophilic hyperthermophilic archaeon with a wide temperature range isolated from an oil-immersed chimney in the Guaymas Basin.</title>
        <authorList>
            <person name="Zhao W."/>
            <person name="Zeng X."/>
            <person name="Xiao X."/>
        </authorList>
    </citation>
    <scope>NUCLEOTIDE SEQUENCE [LARGE SCALE GENOMIC DNA]</scope>
    <source>
        <strain evidence="11 12">A501</strain>
    </source>
</reference>
<dbReference type="KEGG" id="teu:TEU_04270"/>
<dbReference type="SUPFAM" id="SSF52540">
    <property type="entry name" value="P-loop containing nucleoside triphosphate hydrolases"/>
    <property type="match status" value="1"/>
</dbReference>
<sequence>MNKAKYTRDVPPDRLELLAELSSRDTVKIMAIGSPDTGKSTLVTFLANELIGLGKSVAIVDSDVGQKGILPPATVSLAFPEEPFLTTSELEGVAHYFIGTVSPAQFIGEMAVGVKRLTDIAERSADVVIVDTTGFVTGAGFEMKRLKAELIRPDIIVILQKEGELEPLARALSPYGEIVRLGVSENARKVERDERREIRFEKWKAYFSGSRLVEFSLSDVAVTGTSLFNGRPLEESEKTLLSRALRWLVLAGWERDGHYTVVKADEENFQRGYRSIHAVDFEKLSNLLVGLIDGDGLCLGLGILKWVNFSNGTLQLLTPLSEEALSEVREIRFGRMRVLETGEELAFLRRDEL</sequence>
<name>A0A097QT11_9EURY</name>
<protein>
    <recommendedName>
        <fullName evidence="2">polynucleotide 5'-hydroxyl-kinase</fullName>
        <ecNumber evidence="2">2.7.1.78</ecNumber>
    </recommendedName>
</protein>
<evidence type="ECO:0000313" key="11">
    <source>
        <dbReference type="EMBL" id="AIU69617.1"/>
    </source>
</evidence>
<evidence type="ECO:0000256" key="3">
    <source>
        <dbReference type="ARBA" id="ARBA00022679"/>
    </source>
</evidence>
<keyword evidence="5" id="KW-0418">Kinase</keyword>
<evidence type="ECO:0000256" key="1">
    <source>
        <dbReference type="ARBA" id="ARBA00001968"/>
    </source>
</evidence>
<evidence type="ECO:0000256" key="5">
    <source>
        <dbReference type="ARBA" id="ARBA00022777"/>
    </source>
</evidence>
<comment type="catalytic activity">
    <reaction evidence="8">
        <text>a 5'-end dephospho-ribonucleoside-RNA + ATP = a 5'-end 5'-phospho-ribonucleoside-RNA + ADP + H(+)</text>
        <dbReference type="Rhea" id="RHEA:54580"/>
        <dbReference type="Rhea" id="RHEA-COMP:13936"/>
        <dbReference type="Rhea" id="RHEA-COMP:15179"/>
        <dbReference type="ChEBI" id="CHEBI:15378"/>
        <dbReference type="ChEBI" id="CHEBI:30616"/>
        <dbReference type="ChEBI" id="CHEBI:138282"/>
        <dbReference type="ChEBI" id="CHEBI:138284"/>
        <dbReference type="ChEBI" id="CHEBI:456216"/>
        <dbReference type="EC" id="2.7.1.78"/>
    </reaction>
</comment>
<feature type="domain" description="Clp1 P-loop" evidence="10">
    <location>
        <begin position="33"/>
        <end position="209"/>
    </location>
</feature>
<dbReference type="GO" id="GO:0006396">
    <property type="term" value="P:RNA processing"/>
    <property type="evidence" value="ECO:0007669"/>
    <property type="project" value="InterPro"/>
</dbReference>
<evidence type="ECO:0000256" key="7">
    <source>
        <dbReference type="ARBA" id="ARBA00024737"/>
    </source>
</evidence>
<dbReference type="InterPro" id="IPR027417">
    <property type="entry name" value="P-loop_NTPase"/>
</dbReference>
<evidence type="ECO:0000256" key="9">
    <source>
        <dbReference type="ARBA" id="ARBA00044673"/>
    </source>
</evidence>
<keyword evidence="12" id="KW-1185">Reference proteome</keyword>
<dbReference type="GO" id="GO:0051734">
    <property type="term" value="F:ATP-dependent polynucleotide 5'-hydroxyl-kinase activity"/>
    <property type="evidence" value="ECO:0007669"/>
    <property type="project" value="UniProtKB-EC"/>
</dbReference>
<proteinExistence type="predicted"/>
<evidence type="ECO:0000313" key="12">
    <source>
        <dbReference type="Proteomes" id="UP000029980"/>
    </source>
</evidence>
<dbReference type="PANTHER" id="PTHR12755">
    <property type="entry name" value="CLEAVAGE/POLYADENYLATION FACTOR IA SUBUNIT CLP1P"/>
    <property type="match status" value="1"/>
</dbReference>
<keyword evidence="4" id="KW-0547">Nucleotide-binding</keyword>
<evidence type="ECO:0000259" key="10">
    <source>
        <dbReference type="Pfam" id="PF16575"/>
    </source>
</evidence>
<evidence type="ECO:0000256" key="8">
    <source>
        <dbReference type="ARBA" id="ARBA00044641"/>
    </source>
</evidence>
<dbReference type="AlphaFoldDB" id="A0A097QT11"/>
<dbReference type="GeneID" id="25152651"/>
<comment type="cofactor">
    <cofactor evidence="1">
        <name>a divalent metal cation</name>
        <dbReference type="ChEBI" id="CHEBI:60240"/>
    </cofactor>
</comment>
<dbReference type="PANTHER" id="PTHR12755:SF3">
    <property type="entry name" value="POLYNUCLEOTIDE 5'-HYDROXYL-KINASE NOL9"/>
    <property type="match status" value="1"/>
</dbReference>
<dbReference type="EC" id="2.7.1.78" evidence="2"/>
<dbReference type="OrthoDB" id="359472at2157"/>
<dbReference type="RefSeq" id="WP_050002597.1">
    <property type="nucleotide sequence ID" value="NZ_CP008887.1"/>
</dbReference>
<evidence type="ECO:0000256" key="4">
    <source>
        <dbReference type="ARBA" id="ARBA00022741"/>
    </source>
</evidence>
<dbReference type="EMBL" id="CP008887">
    <property type="protein sequence ID" value="AIU69617.1"/>
    <property type="molecule type" value="Genomic_DNA"/>
</dbReference>
<keyword evidence="3" id="KW-0808">Transferase</keyword>
<comment type="function">
    <text evidence="7">Polynucleotide kinase that can phosphorylate the 5'-hydroxyl groups of both single-stranded RNA (ssRNA) and single-stranded DNA (ssDNA). Exhibits a strong preference for ssRNA.</text>
</comment>
<organism evidence="11 12">
    <name type="scientific">Thermococcus eurythermalis</name>
    <dbReference type="NCBI Taxonomy" id="1505907"/>
    <lineage>
        <taxon>Archaea</taxon>
        <taxon>Methanobacteriati</taxon>
        <taxon>Methanobacteriota</taxon>
        <taxon>Thermococci</taxon>
        <taxon>Thermococcales</taxon>
        <taxon>Thermococcaceae</taxon>
        <taxon>Thermococcus</taxon>
    </lineage>
</organism>
<accession>A0A097QT11</accession>
<dbReference type="HOGENOM" id="CLU_051301_0_1_2"/>
<evidence type="ECO:0000256" key="2">
    <source>
        <dbReference type="ARBA" id="ARBA00012157"/>
    </source>
</evidence>
<evidence type="ECO:0000256" key="6">
    <source>
        <dbReference type="ARBA" id="ARBA00022840"/>
    </source>
</evidence>
<keyword evidence="6" id="KW-0067">ATP-binding</keyword>
<dbReference type="GO" id="GO:0005524">
    <property type="term" value="F:ATP binding"/>
    <property type="evidence" value="ECO:0007669"/>
    <property type="project" value="UniProtKB-KW"/>
</dbReference>
<gene>
    <name evidence="11" type="ORF">TEU_04270</name>
</gene>
<comment type="catalytic activity">
    <reaction evidence="9">
        <text>a 5'-end dephospho-2'-deoxyribonucleoside-DNA + ATP = a 5'-end 5'-phospho-2'-deoxyribonucleoside-DNA + ADP + H(+)</text>
        <dbReference type="Rhea" id="RHEA:15669"/>
        <dbReference type="Rhea" id="RHEA-COMP:13180"/>
        <dbReference type="Rhea" id="RHEA-COMP:13184"/>
        <dbReference type="ChEBI" id="CHEBI:15378"/>
        <dbReference type="ChEBI" id="CHEBI:30616"/>
        <dbReference type="ChEBI" id="CHEBI:136412"/>
        <dbReference type="ChEBI" id="CHEBI:136416"/>
        <dbReference type="ChEBI" id="CHEBI:456216"/>
        <dbReference type="EC" id="2.7.1.78"/>
    </reaction>
</comment>
<dbReference type="InterPro" id="IPR045116">
    <property type="entry name" value="Clp1/Grc3"/>
</dbReference>
<dbReference type="Gene3D" id="3.40.50.300">
    <property type="entry name" value="P-loop containing nucleotide triphosphate hydrolases"/>
    <property type="match status" value="1"/>
</dbReference>
<dbReference type="Proteomes" id="UP000029980">
    <property type="component" value="Chromosome"/>
</dbReference>
<dbReference type="STRING" id="1505907.TEU_04270"/>
<dbReference type="InterPro" id="IPR032319">
    <property type="entry name" value="CLP1_P"/>
</dbReference>
<dbReference type="Pfam" id="PF16575">
    <property type="entry name" value="CLP1_P"/>
    <property type="match status" value="1"/>
</dbReference>